<dbReference type="OrthoDB" id="120613at2759"/>
<dbReference type="EMBL" id="JAACJM010000124">
    <property type="protein sequence ID" value="KAF5344463.1"/>
    <property type="molecule type" value="Genomic_DNA"/>
</dbReference>
<evidence type="ECO:0000259" key="7">
    <source>
        <dbReference type="Pfam" id="PF03067"/>
    </source>
</evidence>
<protein>
    <recommendedName>
        <fullName evidence="7">Chitin-binding type-4 domain-containing protein</fullName>
    </recommendedName>
</protein>
<evidence type="ECO:0000256" key="1">
    <source>
        <dbReference type="ARBA" id="ARBA00001973"/>
    </source>
</evidence>
<evidence type="ECO:0000313" key="9">
    <source>
        <dbReference type="Proteomes" id="UP000559256"/>
    </source>
</evidence>
<dbReference type="Proteomes" id="UP000559256">
    <property type="component" value="Unassembled WGS sequence"/>
</dbReference>
<evidence type="ECO:0000256" key="4">
    <source>
        <dbReference type="ARBA" id="ARBA00023157"/>
    </source>
</evidence>
<comment type="caution">
    <text evidence="8">The sequence shown here is derived from an EMBL/GenBank/DDBJ whole genome shotgun (WGS) entry which is preliminary data.</text>
</comment>
<accession>A0A8H5CN13</accession>
<feature type="domain" description="Chitin-binding type-4" evidence="7">
    <location>
        <begin position="74"/>
        <end position="242"/>
    </location>
</feature>
<dbReference type="PANTHER" id="PTHR36575:SF2">
    <property type="entry name" value="CHITIN-BINDING TYPE-4 DOMAIN-CONTAINING PROTEIN-RELATED"/>
    <property type="match status" value="1"/>
</dbReference>
<dbReference type="GO" id="GO:0046872">
    <property type="term" value="F:metal ion binding"/>
    <property type="evidence" value="ECO:0007669"/>
    <property type="project" value="UniProtKB-KW"/>
</dbReference>
<keyword evidence="2" id="KW-0479">Metal-binding</keyword>
<evidence type="ECO:0000256" key="6">
    <source>
        <dbReference type="ARBA" id="ARBA00034311"/>
    </source>
</evidence>
<keyword evidence="5" id="KW-0325">Glycoprotein</keyword>
<comment type="cofactor">
    <cofactor evidence="1">
        <name>Cu(2+)</name>
        <dbReference type="ChEBI" id="CHEBI:29036"/>
    </cofactor>
</comment>
<sequence>MHAVVFVFFQSRIYEVSAMKYRYVDEGLTSGPAVNQADNGWAYKPSPGRFHSSRREMYQFLALLACLIVQVAAHGAVSTPTPRALGSAALGACGTGAYNVLNSDKYAPIENAAKKVDANYDEAACHLFFCRGAQLEDNLSNTRVYKPGTVVPFSVDIEAHHTGYANVSVVDLAAQLPIARLFTWPVYANDSLGPSQWPKNETSFNVTVPDLGGRCASAGACAIQWWWYGTQVKQTYESCVDFTQ</sequence>
<evidence type="ECO:0000256" key="3">
    <source>
        <dbReference type="ARBA" id="ARBA00023008"/>
    </source>
</evidence>
<proteinExistence type="inferred from homology"/>
<keyword evidence="4" id="KW-1015">Disulfide bond</keyword>
<keyword evidence="9" id="KW-1185">Reference proteome</keyword>
<dbReference type="AlphaFoldDB" id="A0A8H5CN13"/>
<evidence type="ECO:0000313" key="8">
    <source>
        <dbReference type="EMBL" id="KAF5344463.1"/>
    </source>
</evidence>
<organism evidence="8 9">
    <name type="scientific">Tetrapyrgos nigripes</name>
    <dbReference type="NCBI Taxonomy" id="182062"/>
    <lineage>
        <taxon>Eukaryota</taxon>
        <taxon>Fungi</taxon>
        <taxon>Dikarya</taxon>
        <taxon>Basidiomycota</taxon>
        <taxon>Agaricomycotina</taxon>
        <taxon>Agaricomycetes</taxon>
        <taxon>Agaricomycetidae</taxon>
        <taxon>Agaricales</taxon>
        <taxon>Marasmiineae</taxon>
        <taxon>Marasmiaceae</taxon>
        <taxon>Tetrapyrgos</taxon>
    </lineage>
</organism>
<reference evidence="8 9" key="1">
    <citation type="journal article" date="2020" name="ISME J.">
        <title>Uncovering the hidden diversity of litter-decomposition mechanisms in mushroom-forming fungi.</title>
        <authorList>
            <person name="Floudas D."/>
            <person name="Bentzer J."/>
            <person name="Ahren D."/>
            <person name="Johansson T."/>
            <person name="Persson P."/>
            <person name="Tunlid A."/>
        </authorList>
    </citation>
    <scope>NUCLEOTIDE SEQUENCE [LARGE SCALE GENOMIC DNA]</scope>
    <source>
        <strain evidence="8 9">CBS 291.85</strain>
    </source>
</reference>
<dbReference type="InterPro" id="IPR004302">
    <property type="entry name" value="Cellulose/chitin-bd_N"/>
</dbReference>
<dbReference type="PANTHER" id="PTHR36575">
    <property type="entry name" value="BINDING PROTEIN, PUTATIVE (AFU_ORTHOLOGUE AFUA_1G14430)-RELATED"/>
    <property type="match status" value="1"/>
</dbReference>
<evidence type="ECO:0000256" key="5">
    <source>
        <dbReference type="ARBA" id="ARBA00023180"/>
    </source>
</evidence>
<evidence type="ECO:0000256" key="2">
    <source>
        <dbReference type="ARBA" id="ARBA00022723"/>
    </source>
</evidence>
<dbReference type="InterPro" id="IPR052282">
    <property type="entry name" value="Starch-active_LPMO"/>
</dbReference>
<keyword evidence="3" id="KW-0186">Copper</keyword>
<gene>
    <name evidence="8" type="ORF">D9758_014127</name>
</gene>
<comment type="similarity">
    <text evidence="6">Belongs to the polysaccharide monooxygenase AA13 family.</text>
</comment>
<name>A0A8H5CN13_9AGAR</name>
<dbReference type="Pfam" id="PF03067">
    <property type="entry name" value="LPMO_10"/>
    <property type="match status" value="1"/>
</dbReference>